<evidence type="ECO:0000256" key="8">
    <source>
        <dbReference type="PIRSR" id="PIRSR602157-2"/>
    </source>
</evidence>
<dbReference type="AlphaFoldDB" id="A0A6B0SBT2"/>
<dbReference type="Proteomes" id="UP000322234">
    <property type="component" value="Unassembled WGS sequence"/>
</dbReference>
<evidence type="ECO:0000256" key="6">
    <source>
        <dbReference type="ARBA" id="ARBA00023285"/>
    </source>
</evidence>
<dbReference type="PANTHER" id="PTHR10559">
    <property type="entry name" value="TRANSCOBALAMIN-1/GASTRIC INTRINSIC FACTOR"/>
    <property type="match status" value="1"/>
</dbReference>
<evidence type="ECO:0000256" key="4">
    <source>
        <dbReference type="ARBA" id="ARBA00022525"/>
    </source>
</evidence>
<comment type="similarity">
    <text evidence="2">Belongs to the eukaryotic cobalamin transport proteins family.</text>
</comment>
<dbReference type="InterPro" id="IPR051588">
    <property type="entry name" value="Cobalamin_Transport"/>
</dbReference>
<keyword evidence="6 7" id="KW-0170">Cobalt</keyword>
<feature type="binding site" evidence="7">
    <location>
        <position position="632"/>
    </location>
    <ligand>
        <name>cyanocob(III)alamin</name>
        <dbReference type="ChEBI" id="CHEBI:17439"/>
    </ligand>
</feature>
<keyword evidence="3" id="KW-0813">Transport</keyword>
<name>A0A6B0SBT2_9CETA</name>
<evidence type="ECO:0000313" key="10">
    <source>
        <dbReference type="Proteomes" id="UP000322234"/>
    </source>
</evidence>
<proteinExistence type="inferred from homology"/>
<gene>
    <name evidence="9" type="ORF">E5288_WYG003934</name>
</gene>
<dbReference type="GO" id="GO:0005615">
    <property type="term" value="C:extracellular space"/>
    <property type="evidence" value="ECO:0007669"/>
    <property type="project" value="TreeGrafter"/>
</dbReference>
<keyword evidence="8" id="KW-1015">Disulfide bond</keyword>
<feature type="disulfide bond" evidence="8">
    <location>
        <begin position="505"/>
        <end position="544"/>
    </location>
</feature>
<accession>A0A6B0SBT2</accession>
<keyword evidence="4" id="KW-0964">Secreted</keyword>
<dbReference type="InterPro" id="IPR002157">
    <property type="entry name" value="Cbl-bd_prot"/>
</dbReference>
<sequence>MLDVVGLLVNETNFWRLEPLINTMLNANYTKGTLGLNVLLTLRLVGIKNQSLEQQLSQQIKEDINSGEMELTSGELALGILGLGACENQDEEFIRGARLVSKLEAKFQAEIQNMEAHDGNPLTNYYQLSLALLALCLFNGSYSVTSVTCYFTPENKNYYFGDQFSVDTGAMAVLALTCVQKNTQKKMDMNAEGKISNYVESLANKIQAERKQGLFGNIFSTGEAMQALFVSSDYYKNEANCRETLRAVFDNISRGAFYLPITAAQILPALMGKTYLDVTNPSCGLNPVKFNTSTEKPGTVTPTTAPLNILVKYSVRINKTSHTEVTVRKGSVFLDVMKAAQEKNETLFRFTVEETSWGPYITSVQGIKANSNDRTYWKLLSNGQPLSQAVPSAEQPWVDGIQVIMENSVINSTFPNPSVLIAMNLAGAYNVEAQKLLTFDLMASDTADLTAGQLALTIMALTSSCRDPGDKVSTLRTQMENWTPSSLGSYASTFYGPSLAILALCQNNPEMTLPIAARFAKTLLASSSPFDVDAGAVATLALTCMYNRIPVGSEEGYRALFAQLLKKIVEDISTRVRDNGLIGDVYSTGLAMQALSVTPERPNKQWDCQQTMDTVLDEIKEGKFQNSMSIAQILPSLKGKTYLDVPQVSCSPDQEVQPTQPNFPSPVPTSASNITVVYTISNQLRGVELLFNVTISVSVKKGSVLLVVLEEAQRRNPQFKFETRMTSWGLEVSSINNIAGNVNDKTYWQFLSGKTPLIEEDGHFGVKRHVRVKRKNSKLTARADR</sequence>
<comment type="caution">
    <text evidence="9">The sequence shown here is derived from an EMBL/GenBank/DDBJ whole genome shotgun (WGS) entry which is preliminary data.</text>
</comment>
<feature type="binding site" evidence="7">
    <location>
        <position position="584"/>
    </location>
    <ligand>
        <name>cyanocob(III)alamin</name>
        <dbReference type="ChEBI" id="CHEBI:17439"/>
    </ligand>
</feature>
<keyword evidence="5" id="KW-0732">Signal</keyword>
<dbReference type="PROSITE" id="PS00468">
    <property type="entry name" value="COBALAMIN_BINDING"/>
    <property type="match status" value="1"/>
</dbReference>
<dbReference type="EMBL" id="VBQZ03000220">
    <property type="protein sequence ID" value="MXQ98147.1"/>
    <property type="molecule type" value="Genomic_DNA"/>
</dbReference>
<dbReference type="GO" id="GO:0031419">
    <property type="term" value="F:cobalamin binding"/>
    <property type="evidence" value="ECO:0007669"/>
    <property type="project" value="InterPro"/>
</dbReference>
<evidence type="ECO:0000256" key="7">
    <source>
        <dbReference type="PIRSR" id="PIRSR602157-1"/>
    </source>
</evidence>
<dbReference type="GO" id="GO:0015889">
    <property type="term" value="P:cobalamin transport"/>
    <property type="evidence" value="ECO:0007669"/>
    <property type="project" value="InterPro"/>
</dbReference>
<keyword evidence="3" id="KW-0406">Ion transport</keyword>
<organism evidence="9 10">
    <name type="scientific">Bos mutus</name>
    <name type="common">wild yak</name>
    <dbReference type="NCBI Taxonomy" id="72004"/>
    <lineage>
        <taxon>Eukaryota</taxon>
        <taxon>Metazoa</taxon>
        <taxon>Chordata</taxon>
        <taxon>Craniata</taxon>
        <taxon>Vertebrata</taxon>
        <taxon>Euteleostomi</taxon>
        <taxon>Mammalia</taxon>
        <taxon>Eutheria</taxon>
        <taxon>Laurasiatheria</taxon>
        <taxon>Artiodactyla</taxon>
        <taxon>Ruminantia</taxon>
        <taxon>Pecora</taxon>
        <taxon>Bovidae</taxon>
        <taxon>Bovinae</taxon>
        <taxon>Bos</taxon>
    </lineage>
</organism>
<comment type="subcellular location">
    <subcellularLocation>
        <location evidence="1">Secreted</location>
    </subcellularLocation>
</comment>
<evidence type="ECO:0000256" key="5">
    <source>
        <dbReference type="ARBA" id="ARBA00022729"/>
    </source>
</evidence>
<dbReference type="Gene3D" id="1.50.10.20">
    <property type="match status" value="2"/>
</dbReference>
<dbReference type="Pfam" id="PF01122">
    <property type="entry name" value="Cobalamin_bind"/>
    <property type="match status" value="2"/>
</dbReference>
<evidence type="ECO:0000256" key="3">
    <source>
        <dbReference type="ARBA" id="ARBA00022426"/>
    </source>
</evidence>
<reference evidence="9" key="1">
    <citation type="submission" date="2019-10" db="EMBL/GenBank/DDBJ databases">
        <title>The sequence and de novo assembly of the wild yak genome.</title>
        <authorList>
            <person name="Liu Y."/>
        </authorList>
    </citation>
    <scope>NUCLEOTIDE SEQUENCE [LARGE SCALE GENOMIC DNA]</scope>
    <source>
        <strain evidence="9">WY2019</strain>
    </source>
</reference>
<keyword evidence="3" id="KW-0171">Cobalt transport</keyword>
<feature type="binding site" evidence="7">
    <location>
        <position position="757"/>
    </location>
    <ligand>
        <name>cyanocob(III)alamin</name>
        <dbReference type="ChEBI" id="CHEBI:17439"/>
    </ligand>
</feature>
<dbReference type="GO" id="GO:0006824">
    <property type="term" value="P:cobalt ion transport"/>
    <property type="evidence" value="ECO:0007669"/>
    <property type="project" value="UniProtKB-KW"/>
</dbReference>
<evidence type="ECO:0000256" key="1">
    <source>
        <dbReference type="ARBA" id="ARBA00004613"/>
    </source>
</evidence>
<feature type="binding site" evidence="7">
    <location>
        <position position="533"/>
    </location>
    <ligand>
        <name>cyanocob(III)alamin</name>
        <dbReference type="ChEBI" id="CHEBI:17439"/>
    </ligand>
</feature>
<evidence type="ECO:0000256" key="2">
    <source>
        <dbReference type="ARBA" id="ARBA00006449"/>
    </source>
</evidence>
<protein>
    <submittedName>
        <fullName evidence="9">Uncharacterized protein</fullName>
    </submittedName>
</protein>
<evidence type="ECO:0000313" key="9">
    <source>
        <dbReference type="EMBL" id="MXQ98147.1"/>
    </source>
</evidence>
<keyword evidence="10" id="KW-1185">Reference proteome</keyword>
<dbReference type="PANTHER" id="PTHR10559:SF15">
    <property type="entry name" value="COBALAMIN BINDING INTRINSIC FACTOR"/>
    <property type="match status" value="1"/>
</dbReference>
<dbReference type="Gene3D" id="2.170.130.30">
    <property type="match status" value="2"/>
</dbReference>